<comment type="caution">
    <text evidence="1">The sequence shown here is derived from an EMBL/GenBank/DDBJ whole genome shotgun (WGS) entry which is preliminary data.</text>
</comment>
<evidence type="ECO:0000313" key="2">
    <source>
        <dbReference type="Proteomes" id="UP000194606"/>
    </source>
</evidence>
<accession>A0A252CF46</accession>
<reference evidence="1 2" key="1">
    <citation type="submission" date="2017-02" db="EMBL/GenBank/DDBJ databases">
        <authorList>
            <person name="Peterson S.W."/>
        </authorList>
    </citation>
    <scope>NUCLEOTIDE SEQUENCE [LARGE SCALE GENOMIC DNA]</scope>
    <source>
        <strain evidence="1">159469</strain>
    </source>
</reference>
<dbReference type="InterPro" id="IPR011767">
    <property type="entry name" value="GLR_AS"/>
</dbReference>
<dbReference type="Proteomes" id="UP000194606">
    <property type="component" value="Unassembled WGS sequence"/>
</dbReference>
<organism evidence="1 2">
    <name type="scientific">Lactococcus petauri</name>
    <dbReference type="NCBI Taxonomy" id="1940789"/>
    <lineage>
        <taxon>Bacteria</taxon>
        <taxon>Bacillati</taxon>
        <taxon>Bacillota</taxon>
        <taxon>Bacilli</taxon>
        <taxon>Lactobacillales</taxon>
        <taxon>Streptococcaceae</taxon>
        <taxon>Lactococcus</taxon>
    </lineage>
</organism>
<dbReference type="InterPro" id="IPR036249">
    <property type="entry name" value="Thioredoxin-like_sf"/>
</dbReference>
<evidence type="ECO:0000313" key="1">
    <source>
        <dbReference type="EMBL" id="OUK05196.1"/>
    </source>
</evidence>
<protein>
    <recommendedName>
        <fullName evidence="3">Thioredoxin</fullName>
    </recommendedName>
</protein>
<dbReference type="AlphaFoldDB" id="A0A252CF46"/>
<dbReference type="Gene3D" id="3.40.30.10">
    <property type="entry name" value="Glutaredoxin"/>
    <property type="match status" value="1"/>
</dbReference>
<dbReference type="EMBL" id="MUIZ01000001">
    <property type="protein sequence ID" value="OUK05196.1"/>
    <property type="molecule type" value="Genomic_DNA"/>
</dbReference>
<proteinExistence type="predicted"/>
<dbReference type="SUPFAM" id="SSF52833">
    <property type="entry name" value="Thioredoxin-like"/>
    <property type="match status" value="1"/>
</dbReference>
<dbReference type="PROSITE" id="PS00195">
    <property type="entry name" value="GLUTAREDOXIN_1"/>
    <property type="match status" value="1"/>
</dbReference>
<name>A0A252CF46_9LACT</name>
<evidence type="ECO:0008006" key="3">
    <source>
        <dbReference type="Google" id="ProtNLM"/>
    </source>
</evidence>
<sequence length="169" mass="19334">MKKNKIITAGLGIFLLVFLLISVRFFSVTRYTESLSKNWSYFFTAEKKLPLYSKTLSEEDDISEDKIQMYVFYKVGCPYCDAAHPVIKKKIESLPRVLQKEVHYVNTESLAGQYLIYKYGVKKAATIVIDDETGNKVQKFAEASKIKGKFSPNQASIQSAFEQLQILNH</sequence>
<dbReference type="RefSeq" id="WP_086581929.1">
    <property type="nucleotide sequence ID" value="NZ_MUIZ01000001.1"/>
</dbReference>
<gene>
    <name evidence="1" type="ORF">BZZ03_00315</name>
</gene>